<organism evidence="3 4">
    <name type="scientific">Phytophthora citrophthora</name>
    <dbReference type="NCBI Taxonomy" id="4793"/>
    <lineage>
        <taxon>Eukaryota</taxon>
        <taxon>Sar</taxon>
        <taxon>Stramenopiles</taxon>
        <taxon>Oomycota</taxon>
        <taxon>Peronosporomycetes</taxon>
        <taxon>Peronosporales</taxon>
        <taxon>Peronosporaceae</taxon>
        <taxon>Phytophthora</taxon>
    </lineage>
</organism>
<dbReference type="EMBL" id="JASMQC010000003">
    <property type="protein sequence ID" value="KAK1946867.1"/>
    <property type="molecule type" value="Genomic_DNA"/>
</dbReference>
<dbReference type="Proteomes" id="UP001259832">
    <property type="component" value="Unassembled WGS sequence"/>
</dbReference>
<evidence type="ECO:0000313" key="3">
    <source>
        <dbReference type="EMBL" id="KAK1946867.1"/>
    </source>
</evidence>
<evidence type="ECO:0000256" key="2">
    <source>
        <dbReference type="SAM" id="SignalP"/>
    </source>
</evidence>
<evidence type="ECO:0000313" key="4">
    <source>
        <dbReference type="Proteomes" id="UP001259832"/>
    </source>
</evidence>
<sequence length="177" mass="19318">MGPNYFVLLIVALLVADIVNCTGAQVFIQDTANLNSDGAQRYLKGNKDECATAKGNEERLTNPFSKLTSLFRKTPKLDQAFKRNPVLTKSLSSPEFKSLQQNKQFISHTKSSPLVTNLATAMKKNPTRQISEKNVERIGEVALKSSGIKVGYMGGFAIAAGVFLLFLALLATFSKSE</sequence>
<keyword evidence="1" id="KW-1133">Transmembrane helix</keyword>
<feature type="signal peptide" evidence="2">
    <location>
        <begin position="1"/>
        <end position="24"/>
    </location>
</feature>
<proteinExistence type="predicted"/>
<feature type="transmembrane region" description="Helical" evidence="1">
    <location>
        <begin position="150"/>
        <end position="173"/>
    </location>
</feature>
<reference evidence="3" key="1">
    <citation type="submission" date="2023-08" db="EMBL/GenBank/DDBJ databases">
        <title>Reference Genome Resource for the Citrus Pathogen Phytophthora citrophthora.</title>
        <authorList>
            <person name="Moller H."/>
            <person name="Coetzee B."/>
            <person name="Rose L.J."/>
            <person name="Van Niekerk J.M."/>
        </authorList>
    </citation>
    <scope>NUCLEOTIDE SEQUENCE</scope>
    <source>
        <strain evidence="3">STE-U-9442</strain>
    </source>
</reference>
<evidence type="ECO:0008006" key="5">
    <source>
        <dbReference type="Google" id="ProtNLM"/>
    </source>
</evidence>
<keyword evidence="2" id="KW-0732">Signal</keyword>
<comment type="caution">
    <text evidence="3">The sequence shown here is derived from an EMBL/GenBank/DDBJ whole genome shotgun (WGS) entry which is preliminary data.</text>
</comment>
<name>A0AAD9LTY4_9STRA</name>
<dbReference type="AlphaFoldDB" id="A0AAD9LTY4"/>
<keyword evidence="1" id="KW-0472">Membrane</keyword>
<feature type="chain" id="PRO_5042190436" description="RxLR effector protein" evidence="2">
    <location>
        <begin position="25"/>
        <end position="177"/>
    </location>
</feature>
<accession>A0AAD9LTY4</accession>
<keyword evidence="4" id="KW-1185">Reference proteome</keyword>
<gene>
    <name evidence="3" type="ORF">P3T76_002419</name>
</gene>
<keyword evidence="1" id="KW-0812">Transmembrane</keyword>
<protein>
    <recommendedName>
        <fullName evidence="5">RxLR effector protein</fullName>
    </recommendedName>
</protein>
<evidence type="ECO:0000256" key="1">
    <source>
        <dbReference type="SAM" id="Phobius"/>
    </source>
</evidence>